<evidence type="ECO:0000313" key="1">
    <source>
        <dbReference type="EMBL" id="TAI47840.1"/>
    </source>
</evidence>
<keyword evidence="2" id="KW-1185">Reference proteome</keyword>
<protein>
    <submittedName>
        <fullName evidence="1">Uncharacterized protein</fullName>
    </submittedName>
</protein>
<accession>A0A4V2HSI1</accession>
<evidence type="ECO:0000313" key="2">
    <source>
        <dbReference type="Proteomes" id="UP000291981"/>
    </source>
</evidence>
<dbReference type="EMBL" id="SGIU01000002">
    <property type="protein sequence ID" value="TAI47840.1"/>
    <property type="molecule type" value="Genomic_DNA"/>
</dbReference>
<dbReference type="AlphaFoldDB" id="A0A4V2HSI1"/>
<dbReference type="OrthoDB" id="822112at2"/>
<name>A0A4V2HSI1_9FLAO</name>
<organism evidence="1 2">
    <name type="scientific">Flagellimonas allohymeniacidonis</name>
    <dbReference type="NCBI Taxonomy" id="2517819"/>
    <lineage>
        <taxon>Bacteria</taxon>
        <taxon>Pseudomonadati</taxon>
        <taxon>Bacteroidota</taxon>
        <taxon>Flavobacteriia</taxon>
        <taxon>Flavobacteriales</taxon>
        <taxon>Flavobacteriaceae</taxon>
        <taxon>Flagellimonas</taxon>
    </lineage>
</organism>
<reference evidence="1 2" key="1">
    <citation type="submission" date="2019-02" db="EMBL/GenBank/DDBJ databases">
        <title>Draft genome sequence of Muricauda sp. 176CP4-71.</title>
        <authorList>
            <person name="Park J.-S."/>
        </authorList>
    </citation>
    <scope>NUCLEOTIDE SEQUENCE [LARGE SCALE GENOMIC DNA]</scope>
    <source>
        <strain evidence="1 2">176CP4-71</strain>
    </source>
</reference>
<dbReference type="RefSeq" id="WP_130615018.1">
    <property type="nucleotide sequence ID" value="NZ_SGIU01000002.1"/>
</dbReference>
<proteinExistence type="predicted"/>
<dbReference type="Proteomes" id="UP000291981">
    <property type="component" value="Unassembled WGS sequence"/>
</dbReference>
<comment type="caution">
    <text evidence="1">The sequence shown here is derived from an EMBL/GenBank/DDBJ whole genome shotgun (WGS) entry which is preliminary data.</text>
</comment>
<sequence>MKISICTILYLLPIIACSQNEELDTIKMKLILDNQPLRGANIYIADWKNGESFNTDFEGEATIRIPKNKEQVRLGFMGPVVRLRIIRPVDSIVVNLNSKKARYYFNSKKMNKQKLKVRGY</sequence>
<gene>
    <name evidence="1" type="ORF">EW142_14390</name>
</gene>